<evidence type="ECO:0000313" key="6">
    <source>
        <dbReference type="EMBL" id="EPD98598.1"/>
    </source>
</evidence>
<dbReference type="STRING" id="1203554.HMPREF1476_01637"/>
<dbReference type="GeneID" id="64060458"/>
<organism evidence="6 7">
    <name type="scientific">Sutterella wadsworthensis HGA0223</name>
    <dbReference type="NCBI Taxonomy" id="1203554"/>
    <lineage>
        <taxon>Bacteria</taxon>
        <taxon>Pseudomonadati</taxon>
        <taxon>Pseudomonadota</taxon>
        <taxon>Betaproteobacteria</taxon>
        <taxon>Burkholderiales</taxon>
        <taxon>Sutterellaceae</taxon>
        <taxon>Sutterella</taxon>
    </lineage>
</organism>
<keyword evidence="3 5" id="KW-1133">Transmembrane helix</keyword>
<dbReference type="PATRIC" id="fig|1203554.3.peg.1718"/>
<sequence>MTEIDWIIIAVLALSTIVGIMRGVLREVLAIAGWVAGIFLAMNYSAVVAEHIPLESIGWLPRVIIAAVLIVVACLFVVGLLSAIIRRLLETAALRFEDRALGAVFGFLRGIVVVCACVFFFGMPASIHESRMWQQSVLIGPTETIINWSMPYLPAWLADMRRSYRRS</sequence>
<feature type="transmembrane region" description="Helical" evidence="5">
    <location>
        <begin position="64"/>
        <end position="89"/>
    </location>
</feature>
<evidence type="ECO:0000256" key="1">
    <source>
        <dbReference type="ARBA" id="ARBA00004141"/>
    </source>
</evidence>
<keyword evidence="7" id="KW-1185">Reference proteome</keyword>
<reference evidence="6 7" key="1">
    <citation type="submission" date="2013-04" db="EMBL/GenBank/DDBJ databases">
        <title>The Genome Sequence of Sutterella wadsworthensis HGA0223.</title>
        <authorList>
            <consortium name="The Broad Institute Genomics Platform"/>
            <person name="Earl A."/>
            <person name="Ward D."/>
            <person name="Feldgarden M."/>
            <person name="Gevers D."/>
            <person name="Schmidt T.M."/>
            <person name="Dover J."/>
            <person name="Dai D."/>
            <person name="Walker B."/>
            <person name="Young S."/>
            <person name="Zeng Q."/>
            <person name="Gargeya S."/>
            <person name="Fitzgerald M."/>
            <person name="Haas B."/>
            <person name="Abouelleil A."/>
            <person name="Allen A.W."/>
            <person name="Alvarado L."/>
            <person name="Arachchi H.M."/>
            <person name="Berlin A.M."/>
            <person name="Chapman S.B."/>
            <person name="Gainer-Dewar J."/>
            <person name="Goldberg J."/>
            <person name="Griggs A."/>
            <person name="Gujja S."/>
            <person name="Hansen M."/>
            <person name="Howarth C."/>
            <person name="Imamovic A."/>
            <person name="Ireland A."/>
            <person name="Larimer J."/>
            <person name="McCowan C."/>
            <person name="Murphy C."/>
            <person name="Pearson M."/>
            <person name="Poon T.W."/>
            <person name="Priest M."/>
            <person name="Roberts A."/>
            <person name="Saif S."/>
            <person name="Shea T."/>
            <person name="Sisk P."/>
            <person name="Sykes S."/>
            <person name="Wortman J."/>
            <person name="Nusbaum C."/>
            <person name="Birren B."/>
        </authorList>
    </citation>
    <scope>NUCLEOTIDE SEQUENCE [LARGE SCALE GENOMIC DNA]</scope>
    <source>
        <strain evidence="6 7">HGA0223</strain>
    </source>
</reference>
<evidence type="ECO:0000256" key="5">
    <source>
        <dbReference type="SAM" id="Phobius"/>
    </source>
</evidence>
<keyword evidence="4 5" id="KW-0472">Membrane</keyword>
<name>S3BBB0_9BURK</name>
<dbReference type="GO" id="GO:0009403">
    <property type="term" value="P:toxin biosynthetic process"/>
    <property type="evidence" value="ECO:0007669"/>
    <property type="project" value="InterPro"/>
</dbReference>
<feature type="transmembrane region" description="Helical" evidence="5">
    <location>
        <begin position="6"/>
        <end position="25"/>
    </location>
</feature>
<evidence type="ECO:0000256" key="2">
    <source>
        <dbReference type="ARBA" id="ARBA00022692"/>
    </source>
</evidence>
<accession>S3BBB0</accession>
<dbReference type="Pfam" id="PF02674">
    <property type="entry name" value="Colicin_V"/>
    <property type="match status" value="1"/>
</dbReference>
<protein>
    <recommendedName>
        <fullName evidence="8">CvpA family protein</fullName>
    </recommendedName>
</protein>
<dbReference type="Proteomes" id="UP000014400">
    <property type="component" value="Unassembled WGS sequence"/>
</dbReference>
<evidence type="ECO:0000313" key="7">
    <source>
        <dbReference type="Proteomes" id="UP000014400"/>
    </source>
</evidence>
<keyword evidence="2 5" id="KW-0812">Transmembrane</keyword>
<gene>
    <name evidence="6" type="ORF">HMPREF1476_01637</name>
</gene>
<dbReference type="HOGENOM" id="CLU_092720_2_3_4"/>
<dbReference type="EMBL" id="ATCF01000022">
    <property type="protein sequence ID" value="EPD98598.1"/>
    <property type="molecule type" value="Genomic_DNA"/>
</dbReference>
<evidence type="ECO:0008006" key="8">
    <source>
        <dbReference type="Google" id="ProtNLM"/>
    </source>
</evidence>
<proteinExistence type="predicted"/>
<feature type="transmembrane region" description="Helical" evidence="5">
    <location>
        <begin position="101"/>
        <end position="125"/>
    </location>
</feature>
<feature type="transmembrane region" description="Helical" evidence="5">
    <location>
        <begin position="32"/>
        <end position="52"/>
    </location>
</feature>
<dbReference type="GO" id="GO:0016020">
    <property type="term" value="C:membrane"/>
    <property type="evidence" value="ECO:0007669"/>
    <property type="project" value="UniProtKB-SubCell"/>
</dbReference>
<comment type="subcellular location">
    <subcellularLocation>
        <location evidence="1">Membrane</location>
        <topology evidence="1">Multi-pass membrane protein</topology>
    </subcellularLocation>
</comment>
<dbReference type="RefSeq" id="WP_005431966.1">
    <property type="nucleotide sequence ID" value="NZ_KE150480.1"/>
</dbReference>
<dbReference type="AlphaFoldDB" id="S3BBB0"/>
<dbReference type="InterPro" id="IPR003825">
    <property type="entry name" value="Colicin-V_CvpA"/>
</dbReference>
<comment type="caution">
    <text evidence="6">The sequence shown here is derived from an EMBL/GenBank/DDBJ whole genome shotgun (WGS) entry which is preliminary data.</text>
</comment>
<dbReference type="PANTHER" id="PTHR36926:SF1">
    <property type="entry name" value="COLICIN V PRODUCTION PROTEIN"/>
    <property type="match status" value="1"/>
</dbReference>
<feature type="transmembrane region" description="Helical" evidence="5">
    <location>
        <begin position="137"/>
        <end position="158"/>
    </location>
</feature>
<evidence type="ECO:0000256" key="4">
    <source>
        <dbReference type="ARBA" id="ARBA00023136"/>
    </source>
</evidence>
<dbReference type="InterPro" id="IPR052719">
    <property type="entry name" value="CvpA-like"/>
</dbReference>
<dbReference type="eggNOG" id="COG1286">
    <property type="taxonomic scope" value="Bacteria"/>
</dbReference>
<evidence type="ECO:0000256" key="3">
    <source>
        <dbReference type="ARBA" id="ARBA00022989"/>
    </source>
</evidence>
<dbReference type="PANTHER" id="PTHR36926">
    <property type="entry name" value="COLICIN V PRODUCTION PROTEIN"/>
    <property type="match status" value="1"/>
</dbReference>